<dbReference type="OrthoDB" id="5104507at2759"/>
<dbReference type="InterPro" id="IPR033690">
    <property type="entry name" value="Adenylat_kinase_CS"/>
</dbReference>
<evidence type="ECO:0000256" key="3">
    <source>
        <dbReference type="ARBA" id="ARBA00022777"/>
    </source>
</evidence>
<keyword evidence="5" id="KW-0378">Hydrolase</keyword>
<dbReference type="GO" id="GO:0016787">
    <property type="term" value="F:hydrolase activity"/>
    <property type="evidence" value="ECO:0007669"/>
    <property type="project" value="UniProtKB-KW"/>
</dbReference>
<comment type="similarity">
    <text evidence="4">Belongs to the adenylate kinase family.</text>
</comment>
<keyword evidence="1 4" id="KW-0808">Transferase</keyword>
<dbReference type="PRINTS" id="PR00094">
    <property type="entry name" value="ADENYLTKNASE"/>
</dbReference>
<evidence type="ECO:0000256" key="1">
    <source>
        <dbReference type="ARBA" id="ARBA00022679"/>
    </source>
</evidence>
<name>A0A9P9G463_FUSSL</name>
<dbReference type="AlphaFoldDB" id="A0A9P9G463"/>
<evidence type="ECO:0000313" key="5">
    <source>
        <dbReference type="EMBL" id="KAH7232101.1"/>
    </source>
</evidence>
<comment type="caution">
    <text evidence="5">The sequence shown here is derived from an EMBL/GenBank/DDBJ whole genome shotgun (WGS) entry which is preliminary data.</text>
</comment>
<reference evidence="5" key="1">
    <citation type="journal article" date="2021" name="Nat. Commun.">
        <title>Genetic determinants of endophytism in the Arabidopsis root mycobiome.</title>
        <authorList>
            <person name="Mesny F."/>
            <person name="Miyauchi S."/>
            <person name="Thiergart T."/>
            <person name="Pickel B."/>
            <person name="Atanasova L."/>
            <person name="Karlsson M."/>
            <person name="Huettel B."/>
            <person name="Barry K.W."/>
            <person name="Haridas S."/>
            <person name="Chen C."/>
            <person name="Bauer D."/>
            <person name="Andreopoulos W."/>
            <person name="Pangilinan J."/>
            <person name="LaButti K."/>
            <person name="Riley R."/>
            <person name="Lipzen A."/>
            <person name="Clum A."/>
            <person name="Drula E."/>
            <person name="Henrissat B."/>
            <person name="Kohler A."/>
            <person name="Grigoriev I.V."/>
            <person name="Martin F.M."/>
            <person name="Hacquard S."/>
        </authorList>
    </citation>
    <scope>NUCLEOTIDE SEQUENCE</scope>
    <source>
        <strain evidence="5">FSSC 5 MPI-SDFR-AT-0091</strain>
    </source>
</reference>
<evidence type="ECO:0000256" key="2">
    <source>
        <dbReference type="ARBA" id="ARBA00022741"/>
    </source>
</evidence>
<dbReference type="PROSITE" id="PS00113">
    <property type="entry name" value="ADENYLATE_KINASE"/>
    <property type="match status" value="1"/>
</dbReference>
<dbReference type="GO" id="GO:0006139">
    <property type="term" value="P:nucleobase-containing compound metabolic process"/>
    <property type="evidence" value="ECO:0007669"/>
    <property type="project" value="InterPro"/>
</dbReference>
<dbReference type="InterPro" id="IPR000850">
    <property type="entry name" value="Adenylat/UMP-CMP_kin"/>
</dbReference>
<protein>
    <submittedName>
        <fullName evidence="5">P-loop containing nucleoside triphosphate hydrolase protein</fullName>
    </submittedName>
</protein>
<dbReference type="PANTHER" id="PTHR23359">
    <property type="entry name" value="NUCLEOTIDE KINASE"/>
    <property type="match status" value="1"/>
</dbReference>
<dbReference type="InterPro" id="IPR027417">
    <property type="entry name" value="P-loop_NTPase"/>
</dbReference>
<dbReference type="SUPFAM" id="SSF52540">
    <property type="entry name" value="P-loop containing nucleoside triphosphate hydrolases"/>
    <property type="match status" value="1"/>
</dbReference>
<dbReference type="GO" id="GO:0005524">
    <property type="term" value="F:ATP binding"/>
    <property type="evidence" value="ECO:0007669"/>
    <property type="project" value="InterPro"/>
</dbReference>
<keyword evidence="6" id="KW-1185">Reference proteome</keyword>
<dbReference type="GO" id="GO:0019205">
    <property type="term" value="F:nucleobase-containing compound kinase activity"/>
    <property type="evidence" value="ECO:0007669"/>
    <property type="project" value="InterPro"/>
</dbReference>
<gene>
    <name evidence="5" type="ORF">B0J15DRAFT_530381</name>
</gene>
<feature type="non-terminal residue" evidence="5">
    <location>
        <position position="1"/>
    </location>
</feature>
<evidence type="ECO:0000256" key="4">
    <source>
        <dbReference type="RuleBase" id="RU003330"/>
    </source>
</evidence>
<dbReference type="Pfam" id="PF00406">
    <property type="entry name" value="ADK"/>
    <property type="match status" value="1"/>
</dbReference>
<proteinExistence type="inferred from homology"/>
<keyword evidence="2" id="KW-0547">Nucleotide-binding</keyword>
<evidence type="ECO:0000313" key="6">
    <source>
        <dbReference type="Proteomes" id="UP000736672"/>
    </source>
</evidence>
<dbReference type="EMBL" id="JAGTJS010000030">
    <property type="protein sequence ID" value="KAH7232101.1"/>
    <property type="molecule type" value="Genomic_DNA"/>
</dbReference>
<accession>A0A9P9G463</accession>
<keyword evidence="3 4" id="KW-0418">Kinase</keyword>
<sequence>MMEGAIGPKELTVGPLKSHIRRRFEQGMRVFIIDGFPRNILQLHYFEVEVGAFECLIYLDCPEETLMQRLLPRGRFDDQAETIQGRLRTFNMSTSEAVEYFRGHGKLKVLNGEQTMETVHGQLKGIISEVAELRQTSEL</sequence>
<dbReference type="Gene3D" id="3.40.50.300">
    <property type="entry name" value="P-loop containing nucleotide triphosphate hydrolases"/>
    <property type="match status" value="1"/>
</dbReference>
<organism evidence="5 6">
    <name type="scientific">Fusarium solani</name>
    <name type="common">Filamentous fungus</name>
    <dbReference type="NCBI Taxonomy" id="169388"/>
    <lineage>
        <taxon>Eukaryota</taxon>
        <taxon>Fungi</taxon>
        <taxon>Dikarya</taxon>
        <taxon>Ascomycota</taxon>
        <taxon>Pezizomycotina</taxon>
        <taxon>Sordariomycetes</taxon>
        <taxon>Hypocreomycetidae</taxon>
        <taxon>Hypocreales</taxon>
        <taxon>Nectriaceae</taxon>
        <taxon>Fusarium</taxon>
        <taxon>Fusarium solani species complex</taxon>
    </lineage>
</organism>
<dbReference type="Proteomes" id="UP000736672">
    <property type="component" value="Unassembled WGS sequence"/>
</dbReference>